<feature type="compositionally biased region" description="Low complexity" evidence="1">
    <location>
        <begin position="85"/>
        <end position="94"/>
    </location>
</feature>
<feature type="non-terminal residue" evidence="2">
    <location>
        <position position="118"/>
    </location>
</feature>
<name>A0A6J4UK90_9BACT</name>
<feature type="non-terminal residue" evidence="2">
    <location>
        <position position="1"/>
    </location>
</feature>
<evidence type="ECO:0000313" key="2">
    <source>
        <dbReference type="EMBL" id="CAA9551830.1"/>
    </source>
</evidence>
<gene>
    <name evidence="2" type="ORF">AVDCRST_MAG33-952</name>
</gene>
<feature type="compositionally biased region" description="Basic and acidic residues" evidence="1">
    <location>
        <begin position="7"/>
        <end position="28"/>
    </location>
</feature>
<evidence type="ECO:0000256" key="1">
    <source>
        <dbReference type="SAM" id="MobiDB-lite"/>
    </source>
</evidence>
<organism evidence="2">
    <name type="scientific">uncultured Thermomicrobiales bacterium</name>
    <dbReference type="NCBI Taxonomy" id="1645740"/>
    <lineage>
        <taxon>Bacteria</taxon>
        <taxon>Pseudomonadati</taxon>
        <taxon>Thermomicrobiota</taxon>
        <taxon>Thermomicrobia</taxon>
        <taxon>Thermomicrobiales</taxon>
        <taxon>environmental samples</taxon>
    </lineage>
</organism>
<accession>A0A6J4UK90</accession>
<proteinExistence type="predicted"/>
<protein>
    <submittedName>
        <fullName evidence="2">Uncharacterized protein</fullName>
    </submittedName>
</protein>
<feature type="region of interest" description="Disordered" evidence="1">
    <location>
        <begin position="1"/>
        <end position="118"/>
    </location>
</feature>
<dbReference type="EMBL" id="CADCWK010000086">
    <property type="protein sequence ID" value="CAA9551830.1"/>
    <property type="molecule type" value="Genomic_DNA"/>
</dbReference>
<sequence length="118" mass="13298">GSRRNHWHDTLGHPRHGWDRPEVRDRSAGCRGRRTGCRRVADSGVGGCLRDGVRHPPSPRLLRGAGRGPRRRHHLRRDPPPAPPRGRAALPVRRQGGALREAVHGQRPRCRGTDRQRP</sequence>
<reference evidence="2" key="1">
    <citation type="submission" date="2020-02" db="EMBL/GenBank/DDBJ databases">
        <authorList>
            <person name="Meier V. D."/>
        </authorList>
    </citation>
    <scope>NUCLEOTIDE SEQUENCE</scope>
    <source>
        <strain evidence="2">AVDCRST_MAG33</strain>
    </source>
</reference>
<dbReference type="AlphaFoldDB" id="A0A6J4UK90"/>